<feature type="chain" id="PRO_5042196045" description="Peptidase S28" evidence="6">
    <location>
        <begin position="19"/>
        <end position="532"/>
    </location>
</feature>
<proteinExistence type="inferred from homology"/>
<evidence type="ECO:0000313" key="7">
    <source>
        <dbReference type="EMBL" id="KAJ8495424.1"/>
    </source>
</evidence>
<keyword evidence="2" id="KW-0645">Protease</keyword>
<dbReference type="GO" id="GO:0070008">
    <property type="term" value="F:serine-type exopeptidase activity"/>
    <property type="evidence" value="ECO:0007669"/>
    <property type="project" value="InterPro"/>
</dbReference>
<reference evidence="7" key="1">
    <citation type="submission" date="2022-11" db="EMBL/GenBank/DDBJ databases">
        <title>Genome Sequence of Cubamyces cubensis.</title>
        <authorList>
            <person name="Buettner E."/>
        </authorList>
    </citation>
    <scope>NUCLEOTIDE SEQUENCE</scope>
    <source>
        <strain evidence="7">MPL-01</strain>
    </source>
</reference>
<dbReference type="EMBL" id="JAPEVG010000024">
    <property type="protein sequence ID" value="KAJ8495424.1"/>
    <property type="molecule type" value="Genomic_DNA"/>
</dbReference>
<dbReference type="PANTHER" id="PTHR11010:SF23">
    <property type="entry name" value="SERINE PEPTIDASE"/>
    <property type="match status" value="1"/>
</dbReference>
<name>A0AAD7XHC6_9APHY</name>
<dbReference type="GO" id="GO:0008239">
    <property type="term" value="F:dipeptidyl-peptidase activity"/>
    <property type="evidence" value="ECO:0007669"/>
    <property type="project" value="TreeGrafter"/>
</dbReference>
<keyword evidence="8" id="KW-1185">Reference proteome</keyword>
<evidence type="ECO:0000256" key="6">
    <source>
        <dbReference type="SAM" id="SignalP"/>
    </source>
</evidence>
<evidence type="ECO:0000256" key="4">
    <source>
        <dbReference type="ARBA" id="ARBA00022801"/>
    </source>
</evidence>
<gene>
    <name evidence="7" type="ORF">ONZ51_g1692</name>
</gene>
<sequence length="532" mass="58634">MAFLNLFLPFLLASLVCAIAPPAFRPKSGMHKINVDSVEVSHRTSGAKLLPLNTTYYFDQLIDHDNPSLGTFKQRYYFGYHYYEPGGPILLMNVGEQNADGFWTYLTNETITGKLAAEYNGAVVVLEHRFFGESNPYPDLSVKSFRVHTIQQAIDDHEYFVKNVRLPMPGGDQVSGPDKAPWVLFGGSYPGALTSYTMQNKPGLFYAGYASSAVVQAIADYWRYYEPIRQNMAKNCSADVQAVISYMDQVLTSNDSSKIQAFKATFGLEDLTHNDDVASAVSQIIGSWQELTLTAGAGSTWFQFCDALEVKDVKVAGPNGWGLENALAAWGSYYKTTYLSPTCGGATDSKDIAACLDTHDTSNPAWTNTTVNNAGRSWEWLVCTQFGFWQGGAPEDQPTIVSRLVNTAYYQRQCVNYFPEAFSSPPVVFLDALNVNKLYGGWNTTTERLFFLNGIRDPWREATVAADDTTSPGSDLQPHLLGDGYHCSDMLISEGISSPAVLKVQNTVVEYLGTMQPQYTGDPVTTNDGLVS</sequence>
<dbReference type="PANTHER" id="PTHR11010">
    <property type="entry name" value="PROTEASE S28 PRO-X CARBOXYPEPTIDASE-RELATED"/>
    <property type="match status" value="1"/>
</dbReference>
<dbReference type="SUPFAM" id="SSF53474">
    <property type="entry name" value="alpha/beta-Hydrolases"/>
    <property type="match status" value="1"/>
</dbReference>
<evidence type="ECO:0000256" key="3">
    <source>
        <dbReference type="ARBA" id="ARBA00022729"/>
    </source>
</evidence>
<dbReference type="Proteomes" id="UP001215151">
    <property type="component" value="Unassembled WGS sequence"/>
</dbReference>
<organism evidence="7 8">
    <name type="scientific">Trametes cubensis</name>
    <dbReference type="NCBI Taxonomy" id="1111947"/>
    <lineage>
        <taxon>Eukaryota</taxon>
        <taxon>Fungi</taxon>
        <taxon>Dikarya</taxon>
        <taxon>Basidiomycota</taxon>
        <taxon>Agaricomycotina</taxon>
        <taxon>Agaricomycetes</taxon>
        <taxon>Polyporales</taxon>
        <taxon>Polyporaceae</taxon>
        <taxon>Trametes</taxon>
    </lineage>
</organism>
<dbReference type="Gene3D" id="3.40.50.1820">
    <property type="entry name" value="alpha/beta hydrolase"/>
    <property type="match status" value="2"/>
</dbReference>
<evidence type="ECO:0000256" key="1">
    <source>
        <dbReference type="ARBA" id="ARBA00011079"/>
    </source>
</evidence>
<accession>A0AAD7XHC6</accession>
<keyword evidence="3 6" id="KW-0732">Signal</keyword>
<evidence type="ECO:0000313" key="8">
    <source>
        <dbReference type="Proteomes" id="UP001215151"/>
    </source>
</evidence>
<evidence type="ECO:0000256" key="5">
    <source>
        <dbReference type="ARBA" id="ARBA00023180"/>
    </source>
</evidence>
<evidence type="ECO:0000256" key="2">
    <source>
        <dbReference type="ARBA" id="ARBA00022670"/>
    </source>
</evidence>
<comment type="caution">
    <text evidence="7">The sequence shown here is derived from an EMBL/GenBank/DDBJ whole genome shotgun (WGS) entry which is preliminary data.</text>
</comment>
<evidence type="ECO:0008006" key="9">
    <source>
        <dbReference type="Google" id="ProtNLM"/>
    </source>
</evidence>
<keyword evidence="5" id="KW-0325">Glycoprotein</keyword>
<dbReference type="Pfam" id="PF05577">
    <property type="entry name" value="Peptidase_S28"/>
    <property type="match status" value="1"/>
</dbReference>
<feature type="signal peptide" evidence="6">
    <location>
        <begin position="1"/>
        <end position="18"/>
    </location>
</feature>
<dbReference type="AlphaFoldDB" id="A0AAD7XHC6"/>
<comment type="similarity">
    <text evidence="1">Belongs to the peptidase S28 family.</text>
</comment>
<dbReference type="InterPro" id="IPR029058">
    <property type="entry name" value="AB_hydrolase_fold"/>
</dbReference>
<dbReference type="InterPro" id="IPR008758">
    <property type="entry name" value="Peptidase_S28"/>
</dbReference>
<protein>
    <recommendedName>
        <fullName evidence="9">Peptidase S28</fullName>
    </recommendedName>
</protein>
<dbReference type="GO" id="GO:0006508">
    <property type="term" value="P:proteolysis"/>
    <property type="evidence" value="ECO:0007669"/>
    <property type="project" value="UniProtKB-KW"/>
</dbReference>
<keyword evidence="4" id="KW-0378">Hydrolase</keyword>